<dbReference type="Proteomes" id="UP001149165">
    <property type="component" value="Unassembled WGS sequence"/>
</dbReference>
<sequence>MVNCPPVSLVADLNFDAITKDQFVEGARAAAYHSSNATITQLRWQNNLRPKVSVYLPVSGAPPGLFRRVKALRQKTLSPTSPLI</sequence>
<name>A0A9W9EG30_9EURO</name>
<organism evidence="1 2">
    <name type="scientific">Penicillium angulare</name>
    <dbReference type="NCBI Taxonomy" id="116970"/>
    <lineage>
        <taxon>Eukaryota</taxon>
        <taxon>Fungi</taxon>
        <taxon>Dikarya</taxon>
        <taxon>Ascomycota</taxon>
        <taxon>Pezizomycotina</taxon>
        <taxon>Eurotiomycetes</taxon>
        <taxon>Eurotiomycetidae</taxon>
        <taxon>Eurotiales</taxon>
        <taxon>Aspergillaceae</taxon>
        <taxon>Penicillium</taxon>
    </lineage>
</organism>
<evidence type="ECO:0000313" key="2">
    <source>
        <dbReference type="Proteomes" id="UP001149165"/>
    </source>
</evidence>
<protein>
    <submittedName>
        <fullName evidence="1">Uncharacterized protein</fullName>
    </submittedName>
</protein>
<reference evidence="1" key="2">
    <citation type="journal article" date="2023" name="IMA Fungus">
        <title>Comparative genomic study of the Penicillium genus elucidates a diverse pangenome and 15 lateral gene transfer events.</title>
        <authorList>
            <person name="Petersen C."/>
            <person name="Sorensen T."/>
            <person name="Nielsen M.R."/>
            <person name="Sondergaard T.E."/>
            <person name="Sorensen J.L."/>
            <person name="Fitzpatrick D.A."/>
            <person name="Frisvad J.C."/>
            <person name="Nielsen K.L."/>
        </authorList>
    </citation>
    <scope>NUCLEOTIDE SEQUENCE</scope>
    <source>
        <strain evidence="1">IBT 30069</strain>
    </source>
</reference>
<comment type="caution">
    <text evidence="1">The sequence shown here is derived from an EMBL/GenBank/DDBJ whole genome shotgun (WGS) entry which is preliminary data.</text>
</comment>
<reference evidence="1" key="1">
    <citation type="submission" date="2022-11" db="EMBL/GenBank/DDBJ databases">
        <authorList>
            <person name="Petersen C."/>
        </authorList>
    </citation>
    <scope>NUCLEOTIDE SEQUENCE</scope>
    <source>
        <strain evidence="1">IBT 30069</strain>
    </source>
</reference>
<keyword evidence="2" id="KW-1185">Reference proteome</keyword>
<proteinExistence type="predicted"/>
<accession>A0A9W9EG30</accession>
<gene>
    <name evidence="1" type="ORF">N7456_013367</name>
</gene>
<dbReference type="AlphaFoldDB" id="A0A9W9EG30"/>
<evidence type="ECO:0000313" key="1">
    <source>
        <dbReference type="EMBL" id="KAJ5081129.1"/>
    </source>
</evidence>
<dbReference type="EMBL" id="JAPQKH010000011">
    <property type="protein sequence ID" value="KAJ5081129.1"/>
    <property type="molecule type" value="Genomic_DNA"/>
</dbReference>